<comment type="caution">
    <text evidence="2">The sequence shown here is derived from an EMBL/GenBank/DDBJ whole genome shotgun (WGS) entry which is preliminary data.</text>
</comment>
<dbReference type="PROSITE" id="PS51186">
    <property type="entry name" value="GNAT"/>
    <property type="match status" value="1"/>
</dbReference>
<dbReference type="SUPFAM" id="SSF55729">
    <property type="entry name" value="Acyl-CoA N-acyltransferases (Nat)"/>
    <property type="match status" value="1"/>
</dbReference>
<dbReference type="InterPro" id="IPR051908">
    <property type="entry name" value="Ribosomal_N-acetyltransferase"/>
</dbReference>
<dbReference type="PANTHER" id="PTHR43441">
    <property type="entry name" value="RIBOSOMAL-PROTEIN-SERINE ACETYLTRANSFERASE"/>
    <property type="match status" value="1"/>
</dbReference>
<organism evidence="2 3">
    <name type="scientific">Georgenia faecalis</name>
    <dbReference type="NCBI Taxonomy" id="2483799"/>
    <lineage>
        <taxon>Bacteria</taxon>
        <taxon>Bacillati</taxon>
        <taxon>Actinomycetota</taxon>
        <taxon>Actinomycetes</taxon>
        <taxon>Micrococcales</taxon>
        <taxon>Bogoriellaceae</taxon>
        <taxon>Georgenia</taxon>
    </lineage>
</organism>
<keyword evidence="2" id="KW-0012">Acyltransferase</keyword>
<gene>
    <name evidence="2" type="ORF">ACFO3F_10600</name>
</gene>
<sequence length="190" mass="21054">MDTFELRAPGVRLASPTEADIDRIAELCQDPEVQRWTTMPSPYTHADAESFVGDMVPSGWERGGPTWGIRVPHADGEQLVGMVGVDSRELRSAEIGYWLAPDARGRGLMHQAVGLALDAAFGQLDLERVEWRATVGNWPSWRVVWRHGFRKEGAVRGLGIQRGMRTDQWIGTLLADDPREPAAPWDGPTA</sequence>
<feature type="domain" description="N-acetyltransferase" evidence="1">
    <location>
        <begin position="11"/>
        <end position="180"/>
    </location>
</feature>
<evidence type="ECO:0000313" key="3">
    <source>
        <dbReference type="Proteomes" id="UP001595955"/>
    </source>
</evidence>
<dbReference type="InterPro" id="IPR016181">
    <property type="entry name" value="Acyl_CoA_acyltransferase"/>
</dbReference>
<proteinExistence type="predicted"/>
<dbReference type="PANTHER" id="PTHR43441:SF10">
    <property type="entry name" value="ACETYLTRANSFERASE"/>
    <property type="match status" value="1"/>
</dbReference>
<dbReference type="GO" id="GO:0016746">
    <property type="term" value="F:acyltransferase activity"/>
    <property type="evidence" value="ECO:0007669"/>
    <property type="project" value="UniProtKB-KW"/>
</dbReference>
<dbReference type="EC" id="2.3.-.-" evidence="2"/>
<protein>
    <submittedName>
        <fullName evidence="2">GNAT family N-acetyltransferase</fullName>
        <ecNumber evidence="2">2.3.-.-</ecNumber>
    </submittedName>
</protein>
<evidence type="ECO:0000313" key="2">
    <source>
        <dbReference type="EMBL" id="MFC4555695.1"/>
    </source>
</evidence>
<accession>A0ABV9DAK3</accession>
<dbReference type="Pfam" id="PF13302">
    <property type="entry name" value="Acetyltransf_3"/>
    <property type="match status" value="1"/>
</dbReference>
<dbReference type="RefSeq" id="WP_122824383.1">
    <property type="nucleotide sequence ID" value="NZ_CP033325.1"/>
</dbReference>
<dbReference type="InterPro" id="IPR000182">
    <property type="entry name" value="GNAT_dom"/>
</dbReference>
<name>A0ABV9DAK3_9MICO</name>
<dbReference type="EMBL" id="JBHSGF010000007">
    <property type="protein sequence ID" value="MFC4555695.1"/>
    <property type="molecule type" value="Genomic_DNA"/>
</dbReference>
<keyword evidence="2" id="KW-0808">Transferase</keyword>
<keyword evidence="3" id="KW-1185">Reference proteome</keyword>
<evidence type="ECO:0000259" key="1">
    <source>
        <dbReference type="PROSITE" id="PS51186"/>
    </source>
</evidence>
<reference evidence="3" key="1">
    <citation type="journal article" date="2019" name="Int. J. Syst. Evol. Microbiol.">
        <title>The Global Catalogue of Microorganisms (GCM) 10K type strain sequencing project: providing services to taxonomists for standard genome sequencing and annotation.</title>
        <authorList>
            <consortium name="The Broad Institute Genomics Platform"/>
            <consortium name="The Broad Institute Genome Sequencing Center for Infectious Disease"/>
            <person name="Wu L."/>
            <person name="Ma J."/>
        </authorList>
    </citation>
    <scope>NUCLEOTIDE SEQUENCE [LARGE SCALE GENOMIC DNA]</scope>
    <source>
        <strain evidence="3">JCM 3369</strain>
    </source>
</reference>
<dbReference type="Proteomes" id="UP001595955">
    <property type="component" value="Unassembled WGS sequence"/>
</dbReference>
<dbReference type="Gene3D" id="3.40.630.30">
    <property type="match status" value="1"/>
</dbReference>